<proteinExistence type="inferred from homology"/>
<comment type="function">
    <text evidence="9">Catalyzes the two-step NADP-dependent conversion of GDP-4-dehydro-6-deoxy-D-mannose to GDP-fucose, involving an epimerase and a reductase reaction.</text>
</comment>
<keyword evidence="4 9" id="KW-0521">NADP</keyword>
<evidence type="ECO:0000256" key="3">
    <source>
        <dbReference type="ARBA" id="ARBA00012371"/>
    </source>
</evidence>
<feature type="binding site" evidence="9">
    <location>
        <position position="203"/>
    </location>
    <ligand>
        <name>substrate</name>
    </ligand>
</feature>
<organism evidence="11 12">
    <name type="scientific">Paraflavisolibacter caeni</name>
    <dbReference type="NCBI Taxonomy" id="2982496"/>
    <lineage>
        <taxon>Bacteria</taxon>
        <taxon>Pseudomonadati</taxon>
        <taxon>Bacteroidota</taxon>
        <taxon>Chitinophagia</taxon>
        <taxon>Chitinophagales</taxon>
        <taxon>Chitinophagaceae</taxon>
        <taxon>Paraflavisolibacter</taxon>
    </lineage>
</organism>
<protein>
    <recommendedName>
        <fullName evidence="3 9">GDP-L-fucose synthase</fullName>
        <ecNumber evidence="3 9">1.1.1.271</ecNumber>
    </recommendedName>
    <alternativeName>
        <fullName evidence="9">GDP-4-keto-6-deoxy-D-mannose-3,5-epimerase-4-reductase</fullName>
    </alternativeName>
</protein>
<feature type="binding site" evidence="9">
    <location>
        <begin position="164"/>
        <end position="167"/>
    </location>
    <ligand>
        <name>NADP(+)</name>
        <dbReference type="ChEBI" id="CHEBI:58349"/>
    </ligand>
</feature>
<dbReference type="PANTHER" id="PTHR43238:SF1">
    <property type="entry name" value="GDP-L-FUCOSE SYNTHASE"/>
    <property type="match status" value="1"/>
</dbReference>
<keyword evidence="7 9" id="KW-0511">Multifunctional enzyme</keyword>
<dbReference type="EC" id="1.1.1.271" evidence="3 9"/>
<name>A0A9X3B8V1_9BACT</name>
<gene>
    <name evidence="9" type="primary">fcl</name>
    <name evidence="11" type="ORF">OCK74_19340</name>
</gene>
<keyword evidence="5 9" id="KW-0560">Oxidoreductase</keyword>
<feature type="binding site" evidence="9">
    <location>
        <begin position="11"/>
        <end position="17"/>
    </location>
    <ligand>
        <name>NADP(+)</name>
        <dbReference type="ChEBI" id="CHEBI:58349"/>
    </ligand>
</feature>
<comment type="catalytic activity">
    <reaction evidence="8 9">
        <text>GDP-beta-L-fucose + NADP(+) = GDP-4-dehydro-alpha-D-rhamnose + NADPH + H(+)</text>
        <dbReference type="Rhea" id="RHEA:18885"/>
        <dbReference type="ChEBI" id="CHEBI:15378"/>
        <dbReference type="ChEBI" id="CHEBI:57273"/>
        <dbReference type="ChEBI" id="CHEBI:57783"/>
        <dbReference type="ChEBI" id="CHEBI:57964"/>
        <dbReference type="ChEBI" id="CHEBI:58349"/>
        <dbReference type="EC" id="1.1.1.271"/>
    </reaction>
</comment>
<evidence type="ECO:0000256" key="8">
    <source>
        <dbReference type="ARBA" id="ARBA00051935"/>
    </source>
</evidence>
<dbReference type="PANTHER" id="PTHR43238">
    <property type="entry name" value="GDP-L-FUCOSE SYNTHASE"/>
    <property type="match status" value="1"/>
</dbReference>
<reference evidence="11" key="2">
    <citation type="submission" date="2023-04" db="EMBL/GenBank/DDBJ databases">
        <title>Paracnuella aquatica gen. nov., sp. nov., a member of the family Chitinophagaceae isolated from a hot spring.</title>
        <authorList>
            <person name="Wang C."/>
        </authorList>
    </citation>
    <scope>NUCLEOTIDE SEQUENCE</scope>
    <source>
        <strain evidence="11">LB-8</strain>
    </source>
</reference>
<feature type="binding site" evidence="9">
    <location>
        <position position="188"/>
    </location>
    <ligand>
        <name>substrate</name>
    </ligand>
</feature>
<dbReference type="AlphaFoldDB" id="A0A9X3B8V1"/>
<feature type="binding site" evidence="9">
    <location>
        <position position="180"/>
    </location>
    <ligand>
        <name>NADP(+)</name>
        <dbReference type="ChEBI" id="CHEBI:58349"/>
    </ligand>
</feature>
<dbReference type="InterPro" id="IPR001509">
    <property type="entry name" value="Epimerase_deHydtase"/>
</dbReference>
<dbReference type="Proteomes" id="UP001155483">
    <property type="component" value="Unassembled WGS sequence"/>
</dbReference>
<feature type="site" description="Important for catalytic activity" evidence="9">
    <location>
        <position position="108"/>
    </location>
</feature>
<dbReference type="EMBL" id="JAOTIF010000019">
    <property type="protein sequence ID" value="MCU7551285.1"/>
    <property type="molecule type" value="Genomic_DNA"/>
</dbReference>
<dbReference type="Pfam" id="PF01370">
    <property type="entry name" value="Epimerase"/>
    <property type="match status" value="1"/>
</dbReference>
<keyword evidence="6 9" id="KW-0413">Isomerase</keyword>
<dbReference type="InterPro" id="IPR028614">
    <property type="entry name" value="GDP_fucose/colitose_synth"/>
</dbReference>
<feature type="binding site" evidence="9">
    <location>
        <begin position="106"/>
        <end position="109"/>
    </location>
    <ligand>
        <name>NADP(+)</name>
        <dbReference type="ChEBI" id="CHEBI:58349"/>
    </ligand>
</feature>
<evidence type="ECO:0000256" key="9">
    <source>
        <dbReference type="HAMAP-Rule" id="MF_00956"/>
    </source>
</evidence>
<reference evidence="11" key="1">
    <citation type="submission" date="2022-09" db="EMBL/GenBank/DDBJ databases">
        <authorList>
            <person name="Yuan C."/>
            <person name="Ke Z."/>
        </authorList>
    </citation>
    <scope>NUCLEOTIDE SEQUENCE</scope>
    <source>
        <strain evidence="11">LB-8</strain>
    </source>
</reference>
<feature type="site" description="Important for catalytic activity" evidence="9">
    <location>
        <position position="110"/>
    </location>
</feature>
<dbReference type="GO" id="GO:0042351">
    <property type="term" value="P:'de novo' GDP-L-fucose biosynthetic process"/>
    <property type="evidence" value="ECO:0007669"/>
    <property type="project" value="UniProtKB-UniRule"/>
</dbReference>
<comment type="similarity">
    <text evidence="2 9">Belongs to the NAD(P)-dependent epimerase/dehydratase family. Fucose synthase subfamily.</text>
</comment>
<feature type="binding site" evidence="9">
    <location>
        <position position="270"/>
    </location>
    <ligand>
        <name>substrate</name>
    </ligand>
</feature>
<dbReference type="InterPro" id="IPR036291">
    <property type="entry name" value="NAD(P)-bd_dom_sf"/>
</dbReference>
<dbReference type="GO" id="GO:0050577">
    <property type="term" value="F:GDP-L-fucose synthase activity"/>
    <property type="evidence" value="ECO:0007669"/>
    <property type="project" value="UniProtKB-UniRule"/>
</dbReference>
<feature type="binding site" evidence="9">
    <location>
        <position position="210"/>
    </location>
    <ligand>
        <name>substrate</name>
    </ligand>
</feature>
<dbReference type="HAMAP" id="MF_00956">
    <property type="entry name" value="GDP_fucose_synth"/>
    <property type="match status" value="1"/>
</dbReference>
<evidence type="ECO:0000313" key="12">
    <source>
        <dbReference type="Proteomes" id="UP001155483"/>
    </source>
</evidence>
<dbReference type="SUPFAM" id="SSF51735">
    <property type="entry name" value="NAD(P)-binding Rossmann-fold domains"/>
    <property type="match status" value="1"/>
</dbReference>
<dbReference type="Gene3D" id="3.40.50.720">
    <property type="entry name" value="NAD(P)-binding Rossmann-like Domain"/>
    <property type="match status" value="1"/>
</dbReference>
<evidence type="ECO:0000256" key="1">
    <source>
        <dbReference type="ARBA" id="ARBA00004883"/>
    </source>
</evidence>
<sequence>MDKNSKIYIAGHRGMVGSALLRKLEAEGFNNFVLRTSKELDLRNQEAVAQFFAEEKPEYVYLAAAKVGGIVANNTYRAEFLYDNLMIESNIIHQAYVHEVKKLMFLGSSCIYPKLAPQPLKEEYLLTGPLENTNEPYAIAKIAGIKMCDAYRDQYGCNFISVMPTNLYGPNDNYDLNNSHVLPALLRKFHDAKERGDGEVVVWGSGTPKREFLHADDLADACIYLMQTYNESGLVNIGVGEDISIKELAYLIKGIVGFEGDVIFDATKPDGTPRKLMDVSKLKSLGWSASITLKEGIESVYQEKFDKHDIVNS</sequence>
<evidence type="ECO:0000256" key="4">
    <source>
        <dbReference type="ARBA" id="ARBA00022857"/>
    </source>
</evidence>
<accession>A0A9X3B8V1</accession>
<dbReference type="RefSeq" id="WP_279298724.1">
    <property type="nucleotide sequence ID" value="NZ_JAOTIF010000019.1"/>
</dbReference>
<feature type="active site" description="Proton donor/acceptor" evidence="9">
    <location>
        <position position="137"/>
    </location>
</feature>
<comment type="pathway">
    <text evidence="1 9">Nucleotide-sugar biosynthesis; GDP-L-fucose biosynthesis via de novo pathway; GDP-L-fucose from GDP-alpha-D-mannose: step 2/2.</text>
</comment>
<dbReference type="FunFam" id="3.40.50.720:FF:000101">
    <property type="entry name" value="GDP-L-fucose synthase"/>
    <property type="match status" value="1"/>
</dbReference>
<evidence type="ECO:0000256" key="6">
    <source>
        <dbReference type="ARBA" id="ARBA00023235"/>
    </source>
</evidence>
<evidence type="ECO:0000256" key="5">
    <source>
        <dbReference type="ARBA" id="ARBA00023002"/>
    </source>
</evidence>
<dbReference type="GO" id="GO:0016853">
    <property type="term" value="F:isomerase activity"/>
    <property type="evidence" value="ECO:0007669"/>
    <property type="project" value="UniProtKB-KW"/>
</dbReference>
<comment type="caution">
    <text evidence="11">The sequence shown here is derived from an EMBL/GenBank/DDBJ whole genome shotgun (WGS) entry which is preliminary data.</text>
</comment>
<feature type="binding site" evidence="9">
    <location>
        <position position="141"/>
    </location>
    <ligand>
        <name>NADP(+)</name>
        <dbReference type="ChEBI" id="CHEBI:58349"/>
    </ligand>
</feature>
<evidence type="ECO:0000256" key="7">
    <source>
        <dbReference type="ARBA" id="ARBA00023268"/>
    </source>
</evidence>
<evidence type="ECO:0000259" key="10">
    <source>
        <dbReference type="Pfam" id="PF01370"/>
    </source>
</evidence>
<dbReference type="Gene3D" id="3.90.25.10">
    <property type="entry name" value="UDP-galactose 4-epimerase, domain 1"/>
    <property type="match status" value="1"/>
</dbReference>
<keyword evidence="12" id="KW-1185">Reference proteome</keyword>
<dbReference type="CDD" id="cd05239">
    <property type="entry name" value="GDP_FS_SDR_e"/>
    <property type="match status" value="1"/>
</dbReference>
<dbReference type="GO" id="GO:0070401">
    <property type="term" value="F:NADP+ binding"/>
    <property type="evidence" value="ECO:0007669"/>
    <property type="project" value="UniProtKB-UniRule"/>
</dbReference>
<evidence type="ECO:0000256" key="2">
    <source>
        <dbReference type="ARBA" id="ARBA00005959"/>
    </source>
</evidence>
<evidence type="ECO:0000313" key="11">
    <source>
        <dbReference type="EMBL" id="MCU7551285.1"/>
    </source>
</evidence>
<feature type="domain" description="NAD-dependent epimerase/dehydratase" evidence="10">
    <location>
        <begin position="7"/>
        <end position="238"/>
    </location>
</feature>